<organism evidence="7 8">
    <name type="scientific">Nocardioides humilatus</name>
    <dbReference type="NCBI Taxonomy" id="2607660"/>
    <lineage>
        <taxon>Bacteria</taxon>
        <taxon>Bacillati</taxon>
        <taxon>Actinomycetota</taxon>
        <taxon>Actinomycetes</taxon>
        <taxon>Propionibacteriales</taxon>
        <taxon>Nocardioidaceae</taxon>
        <taxon>Nocardioides</taxon>
    </lineage>
</organism>
<evidence type="ECO:0000256" key="4">
    <source>
        <dbReference type="PROSITE-ProRule" id="PRU00335"/>
    </source>
</evidence>
<keyword evidence="2 4" id="KW-0238">DNA-binding</keyword>
<evidence type="ECO:0000259" key="6">
    <source>
        <dbReference type="PROSITE" id="PS50977"/>
    </source>
</evidence>
<dbReference type="InterPro" id="IPR009057">
    <property type="entry name" value="Homeodomain-like_sf"/>
</dbReference>
<proteinExistence type="predicted"/>
<feature type="domain" description="HTH tetR-type" evidence="6">
    <location>
        <begin position="32"/>
        <end position="92"/>
    </location>
</feature>
<dbReference type="PROSITE" id="PS50977">
    <property type="entry name" value="HTH_TETR_2"/>
    <property type="match status" value="1"/>
</dbReference>
<evidence type="ECO:0000313" key="7">
    <source>
        <dbReference type="EMBL" id="KAA1416353.1"/>
    </source>
</evidence>
<dbReference type="Pfam" id="PF13305">
    <property type="entry name" value="TetR_C_33"/>
    <property type="match status" value="1"/>
</dbReference>
<feature type="region of interest" description="Disordered" evidence="5">
    <location>
        <begin position="1"/>
        <end position="31"/>
    </location>
</feature>
<name>A0A5B1L6Q9_9ACTN</name>
<evidence type="ECO:0000256" key="3">
    <source>
        <dbReference type="ARBA" id="ARBA00023163"/>
    </source>
</evidence>
<comment type="caution">
    <text evidence="7">The sequence shown here is derived from an EMBL/GenBank/DDBJ whole genome shotgun (WGS) entry which is preliminary data.</text>
</comment>
<feature type="DNA-binding region" description="H-T-H motif" evidence="4">
    <location>
        <begin position="55"/>
        <end position="74"/>
    </location>
</feature>
<accession>A0A5B1L6Q9</accession>
<dbReference type="Gene3D" id="1.10.10.60">
    <property type="entry name" value="Homeodomain-like"/>
    <property type="match status" value="1"/>
</dbReference>
<dbReference type="InterPro" id="IPR036271">
    <property type="entry name" value="Tet_transcr_reg_TetR-rel_C_sf"/>
</dbReference>
<protein>
    <submittedName>
        <fullName evidence="7">WHG domain-containing protein</fullName>
    </submittedName>
</protein>
<evidence type="ECO:0000256" key="2">
    <source>
        <dbReference type="ARBA" id="ARBA00023125"/>
    </source>
</evidence>
<keyword evidence="1" id="KW-0805">Transcription regulation</keyword>
<dbReference type="InterPro" id="IPR025996">
    <property type="entry name" value="MT1864/Rv1816-like_C"/>
</dbReference>
<reference evidence="7 8" key="2">
    <citation type="submission" date="2019-09" db="EMBL/GenBank/DDBJ databases">
        <authorList>
            <person name="Jin C."/>
        </authorList>
    </citation>
    <scope>NUCLEOTIDE SEQUENCE [LARGE SCALE GENOMIC DNA]</scope>
    <source>
        <strain evidence="7 8">BN130099</strain>
    </source>
</reference>
<sequence length="216" mass="23629">MCHRHESHSLQHEKTSREEADVTAAHEPRRARLDQEAVLQAAETLVDRDGYDALTMTLLAAELDTRVSSLYNHVANLEDLRASIQVRAMRLLGDHVRRAAMGHAGADGLRVLSHELRAFARAMPERYAAITRPPIDRDAFFAAALETLEALAVMVRSAGLAEEQVLTTGMAVFAALHGFVSLEAAGYFGDIEEDLDGVYDMVIRGAVTAAVLEVTH</sequence>
<dbReference type="AlphaFoldDB" id="A0A5B1L6Q9"/>
<feature type="compositionally biased region" description="Basic and acidic residues" evidence="5">
    <location>
        <begin position="7"/>
        <end position="31"/>
    </location>
</feature>
<dbReference type="InterPro" id="IPR001647">
    <property type="entry name" value="HTH_TetR"/>
</dbReference>
<keyword evidence="8" id="KW-1185">Reference proteome</keyword>
<dbReference type="GO" id="GO:0003677">
    <property type="term" value="F:DNA binding"/>
    <property type="evidence" value="ECO:0007669"/>
    <property type="project" value="UniProtKB-UniRule"/>
</dbReference>
<dbReference type="SUPFAM" id="SSF46689">
    <property type="entry name" value="Homeodomain-like"/>
    <property type="match status" value="1"/>
</dbReference>
<dbReference type="Gene3D" id="1.10.357.10">
    <property type="entry name" value="Tetracycline Repressor, domain 2"/>
    <property type="match status" value="1"/>
</dbReference>
<reference evidence="7 8" key="1">
    <citation type="submission" date="2019-09" db="EMBL/GenBank/DDBJ databases">
        <title>Nocardioides panacisoli sp. nov., isolated from the soil of a ginseng field.</title>
        <authorList>
            <person name="Cho C."/>
        </authorList>
    </citation>
    <scope>NUCLEOTIDE SEQUENCE [LARGE SCALE GENOMIC DNA]</scope>
    <source>
        <strain evidence="7 8">BN130099</strain>
    </source>
</reference>
<evidence type="ECO:0000313" key="8">
    <source>
        <dbReference type="Proteomes" id="UP000325003"/>
    </source>
</evidence>
<keyword evidence="3" id="KW-0804">Transcription</keyword>
<gene>
    <name evidence="7" type="ORF">F0U44_18700</name>
</gene>
<evidence type="ECO:0000256" key="5">
    <source>
        <dbReference type="SAM" id="MobiDB-lite"/>
    </source>
</evidence>
<dbReference type="SUPFAM" id="SSF48498">
    <property type="entry name" value="Tetracyclin repressor-like, C-terminal domain"/>
    <property type="match status" value="1"/>
</dbReference>
<dbReference type="EMBL" id="VUJV01000007">
    <property type="protein sequence ID" value="KAA1416353.1"/>
    <property type="molecule type" value="Genomic_DNA"/>
</dbReference>
<evidence type="ECO:0000256" key="1">
    <source>
        <dbReference type="ARBA" id="ARBA00023015"/>
    </source>
</evidence>
<dbReference type="Proteomes" id="UP000325003">
    <property type="component" value="Unassembled WGS sequence"/>
</dbReference>